<evidence type="ECO:0000256" key="11">
    <source>
        <dbReference type="ARBA" id="ARBA00069372"/>
    </source>
</evidence>
<feature type="binding site" evidence="16">
    <location>
        <position position="141"/>
    </location>
    <ligand>
        <name>NAD(+)</name>
        <dbReference type="ChEBI" id="CHEBI:57540"/>
    </ligand>
</feature>
<keyword evidence="13" id="KW-0963">Cytoplasm</keyword>
<feature type="binding site" evidence="13">
    <location>
        <position position="245"/>
    </location>
    <ligand>
        <name>sn-glycerol 3-phosphate</name>
        <dbReference type="ChEBI" id="CHEBI:57597"/>
    </ligand>
</feature>
<dbReference type="Gene3D" id="1.10.1040.10">
    <property type="entry name" value="N-(1-d-carboxylethyl)-l-norvaline Dehydrogenase, domain 2"/>
    <property type="match status" value="1"/>
</dbReference>
<feature type="binding site" evidence="13">
    <location>
        <position position="107"/>
    </location>
    <ligand>
        <name>sn-glycerol 3-phosphate</name>
        <dbReference type="ChEBI" id="CHEBI:57597"/>
    </ligand>
</feature>
<evidence type="ECO:0000259" key="19">
    <source>
        <dbReference type="Pfam" id="PF01210"/>
    </source>
</evidence>
<feature type="binding site" evidence="13">
    <location>
        <position position="137"/>
    </location>
    <ligand>
        <name>sn-glycerol 3-phosphate</name>
        <dbReference type="ChEBI" id="CHEBI:57597"/>
    </ligand>
</feature>
<dbReference type="InterPro" id="IPR006109">
    <property type="entry name" value="G3P_DH_NAD-dep_C"/>
</dbReference>
<dbReference type="FunFam" id="1.10.1040.10:FF:000001">
    <property type="entry name" value="Glycerol-3-phosphate dehydrogenase [NAD(P)+]"/>
    <property type="match status" value="1"/>
</dbReference>
<dbReference type="PROSITE" id="PS00957">
    <property type="entry name" value="NAD_G3PDH"/>
    <property type="match status" value="1"/>
</dbReference>
<dbReference type="GO" id="GO:0046168">
    <property type="term" value="P:glycerol-3-phosphate catabolic process"/>
    <property type="evidence" value="ECO:0007669"/>
    <property type="project" value="InterPro"/>
</dbReference>
<comment type="subcellular location">
    <subcellularLocation>
        <location evidence="13">Cytoplasm</location>
    </subcellularLocation>
</comment>
<feature type="binding site" evidence="13">
    <location>
        <position position="107"/>
    </location>
    <ligand>
        <name>NADPH</name>
        <dbReference type="ChEBI" id="CHEBI:57783"/>
    </ligand>
</feature>
<feature type="binding site" evidence="13">
    <location>
        <position position="33"/>
    </location>
    <ligand>
        <name>NADPH</name>
        <dbReference type="ChEBI" id="CHEBI:57783"/>
    </ligand>
</feature>
<feature type="domain" description="Glycerol-3-phosphate dehydrogenase NAD-dependent C-terminal" evidence="20">
    <location>
        <begin position="181"/>
        <end position="320"/>
    </location>
</feature>
<feature type="active site" description="Proton acceptor" evidence="13 14">
    <location>
        <position position="192"/>
    </location>
</feature>
<feature type="domain" description="Glycerol-3-phosphate dehydrogenase NAD-dependent N-terminal" evidence="19">
    <location>
        <begin position="4"/>
        <end position="161"/>
    </location>
</feature>
<dbReference type="Gene3D" id="3.40.50.720">
    <property type="entry name" value="NAD(P)-binding Rossmann-like Domain"/>
    <property type="match status" value="1"/>
</dbReference>
<evidence type="ECO:0000256" key="3">
    <source>
        <dbReference type="ARBA" id="ARBA00022857"/>
    </source>
</evidence>
<feature type="compositionally biased region" description="Basic and acidic residues" evidence="18">
    <location>
        <begin position="325"/>
        <end position="342"/>
    </location>
</feature>
<dbReference type="GO" id="GO:0006650">
    <property type="term" value="P:glycerophospholipid metabolic process"/>
    <property type="evidence" value="ECO:0007669"/>
    <property type="project" value="UniProtKB-UniRule"/>
</dbReference>
<feature type="binding site" evidence="13">
    <location>
        <position position="192"/>
    </location>
    <ligand>
        <name>sn-glycerol 3-phosphate</name>
        <dbReference type="ChEBI" id="CHEBI:57597"/>
    </ligand>
</feature>
<feature type="region of interest" description="Disordered" evidence="18">
    <location>
        <begin position="314"/>
        <end position="368"/>
    </location>
</feature>
<evidence type="ECO:0000256" key="9">
    <source>
        <dbReference type="ARBA" id="ARBA00052716"/>
    </source>
</evidence>
<comment type="function">
    <text evidence="13">Catalyzes the reduction of the glycolytic intermediate dihydroxyacetone phosphate (DHAP) to sn-glycerol 3-phosphate (G3P), the key precursor for phospholipid synthesis.</text>
</comment>
<keyword evidence="22" id="KW-1185">Reference proteome</keyword>
<dbReference type="PRINTS" id="PR00077">
    <property type="entry name" value="GPDHDRGNASE"/>
</dbReference>
<feature type="binding site" evidence="13">
    <location>
        <position position="11"/>
    </location>
    <ligand>
        <name>NADPH</name>
        <dbReference type="ChEBI" id="CHEBI:57783"/>
    </ligand>
</feature>
<evidence type="ECO:0000256" key="17">
    <source>
        <dbReference type="RuleBase" id="RU000437"/>
    </source>
</evidence>
<dbReference type="SUPFAM" id="SSF51735">
    <property type="entry name" value="NAD(P)-binding Rossmann-fold domains"/>
    <property type="match status" value="1"/>
</dbReference>
<dbReference type="GO" id="GO:0005829">
    <property type="term" value="C:cytosol"/>
    <property type="evidence" value="ECO:0007669"/>
    <property type="project" value="TreeGrafter"/>
</dbReference>
<evidence type="ECO:0000256" key="15">
    <source>
        <dbReference type="PIRSR" id="PIRSR000114-2"/>
    </source>
</evidence>
<proteinExistence type="inferred from homology"/>
<keyword evidence="3 13" id="KW-0521">NADP</keyword>
<feature type="binding site" evidence="13">
    <location>
        <position position="141"/>
    </location>
    <ligand>
        <name>NADPH</name>
        <dbReference type="ChEBI" id="CHEBI:57783"/>
    </ligand>
</feature>
<feature type="binding site" evidence="13">
    <location>
        <position position="257"/>
    </location>
    <ligand>
        <name>sn-glycerol 3-phosphate</name>
        <dbReference type="ChEBI" id="CHEBI:57597"/>
    </ligand>
</feature>
<protein>
    <recommendedName>
        <fullName evidence="11 13">Glycerol-3-phosphate dehydrogenase [NAD(P)+]</fullName>
        <ecNumber evidence="10 13">1.1.1.94</ecNumber>
    </recommendedName>
    <alternativeName>
        <fullName evidence="13">NAD(P)(+)-dependent glycerol-3-phosphate dehydrogenase</fullName>
    </alternativeName>
    <alternativeName>
        <fullName evidence="12 13">NAD(P)H-dependent dihydroxyacetone-phosphate reductase</fullName>
    </alternativeName>
</protein>
<evidence type="ECO:0000256" key="6">
    <source>
        <dbReference type="ARBA" id="ARBA00023098"/>
    </source>
</evidence>
<dbReference type="SUPFAM" id="SSF48179">
    <property type="entry name" value="6-phosphogluconate dehydrogenase C-terminal domain-like"/>
    <property type="match status" value="1"/>
</dbReference>
<evidence type="ECO:0000256" key="7">
    <source>
        <dbReference type="ARBA" id="ARBA00023209"/>
    </source>
</evidence>
<keyword evidence="6 13" id="KW-0443">Lipid metabolism</keyword>
<evidence type="ECO:0000256" key="4">
    <source>
        <dbReference type="ARBA" id="ARBA00023002"/>
    </source>
</evidence>
<feature type="binding site" evidence="15">
    <location>
        <position position="107"/>
    </location>
    <ligand>
        <name>substrate</name>
    </ligand>
</feature>
<dbReference type="InterPro" id="IPR008927">
    <property type="entry name" value="6-PGluconate_DH-like_C_sf"/>
</dbReference>
<dbReference type="FunFam" id="3.40.50.720:FF:000019">
    <property type="entry name" value="Glycerol-3-phosphate dehydrogenase [NAD(P)+]"/>
    <property type="match status" value="1"/>
</dbReference>
<dbReference type="PANTHER" id="PTHR11728">
    <property type="entry name" value="GLYCEROL-3-PHOSPHATE DEHYDROGENASE"/>
    <property type="match status" value="1"/>
</dbReference>
<evidence type="ECO:0000256" key="14">
    <source>
        <dbReference type="PIRSR" id="PIRSR000114-1"/>
    </source>
</evidence>
<organism evidence="21 22">
    <name type="scientific">Microbacterium invictum</name>
    <dbReference type="NCBI Taxonomy" id="515415"/>
    <lineage>
        <taxon>Bacteria</taxon>
        <taxon>Bacillati</taxon>
        <taxon>Actinomycetota</taxon>
        <taxon>Actinomycetes</taxon>
        <taxon>Micrococcales</taxon>
        <taxon>Microbacteriaceae</taxon>
        <taxon>Microbacterium</taxon>
    </lineage>
</organism>
<accession>A0AA40VKZ2</accession>
<dbReference type="GO" id="GO:0047952">
    <property type="term" value="F:glycerol-3-phosphate dehydrogenase [NAD(P)+] activity"/>
    <property type="evidence" value="ECO:0007669"/>
    <property type="project" value="UniProtKB-UniRule"/>
</dbReference>
<keyword evidence="13" id="KW-0547">Nucleotide-binding</keyword>
<reference evidence="21 22" key="1">
    <citation type="submission" date="2020-08" db="EMBL/GenBank/DDBJ databases">
        <title>Sequencing the genomes of 1000 actinobacteria strains.</title>
        <authorList>
            <person name="Klenk H.-P."/>
        </authorList>
    </citation>
    <scope>NUCLEOTIDE SEQUENCE [LARGE SCALE GENOMIC DNA]</scope>
    <source>
        <strain evidence="21 22">DSM 19600</strain>
    </source>
</reference>
<feature type="binding site" evidence="13">
    <location>
        <position position="282"/>
    </location>
    <ligand>
        <name>NADPH</name>
        <dbReference type="ChEBI" id="CHEBI:57783"/>
    </ligand>
</feature>
<evidence type="ECO:0000256" key="5">
    <source>
        <dbReference type="ARBA" id="ARBA00023027"/>
    </source>
</evidence>
<comment type="similarity">
    <text evidence="1 13 17">Belongs to the NAD-dependent glycerol-3-phosphate dehydrogenase family.</text>
</comment>
<feature type="binding site" evidence="13">
    <location>
        <position position="256"/>
    </location>
    <ligand>
        <name>sn-glycerol 3-phosphate</name>
        <dbReference type="ChEBI" id="CHEBI:57597"/>
    </ligand>
</feature>
<feature type="binding site" evidence="15">
    <location>
        <begin position="256"/>
        <end position="257"/>
    </location>
    <ligand>
        <name>substrate</name>
    </ligand>
</feature>
<dbReference type="HAMAP" id="MF_00394">
    <property type="entry name" value="NAD_Glyc3P_dehydrog"/>
    <property type="match status" value="1"/>
</dbReference>
<comment type="caution">
    <text evidence="13">Lacks conserved residue(s) required for the propagation of feature annotation.</text>
</comment>
<evidence type="ECO:0000256" key="13">
    <source>
        <dbReference type="HAMAP-Rule" id="MF_00394"/>
    </source>
</evidence>
<feature type="binding site" evidence="13">
    <location>
        <position position="255"/>
    </location>
    <ligand>
        <name>sn-glycerol 3-phosphate</name>
        <dbReference type="ChEBI" id="CHEBI:57597"/>
    </ligand>
</feature>
<keyword evidence="4 13" id="KW-0560">Oxidoreductase</keyword>
<dbReference type="GO" id="GO:0046167">
    <property type="term" value="P:glycerol-3-phosphate biosynthetic process"/>
    <property type="evidence" value="ECO:0007669"/>
    <property type="project" value="UniProtKB-UniRule"/>
</dbReference>
<feature type="binding site" evidence="13">
    <location>
        <position position="49"/>
    </location>
    <ligand>
        <name>NADPH</name>
        <dbReference type="ChEBI" id="CHEBI:57783"/>
    </ligand>
</feature>
<feature type="binding site" evidence="16">
    <location>
        <begin position="8"/>
        <end position="13"/>
    </location>
    <ligand>
        <name>NAD(+)</name>
        <dbReference type="ChEBI" id="CHEBI:57540"/>
    </ligand>
</feature>
<comment type="pathway">
    <text evidence="13">Membrane lipid metabolism; glycerophospholipid metabolism.</text>
</comment>
<dbReference type="InterPro" id="IPR036291">
    <property type="entry name" value="NAD(P)-bd_dom_sf"/>
</dbReference>
<comment type="catalytic activity">
    <reaction evidence="9">
        <text>sn-glycerol 3-phosphate + NADP(+) = dihydroxyacetone phosphate + NADPH + H(+)</text>
        <dbReference type="Rhea" id="RHEA:11096"/>
        <dbReference type="ChEBI" id="CHEBI:15378"/>
        <dbReference type="ChEBI" id="CHEBI:57597"/>
        <dbReference type="ChEBI" id="CHEBI:57642"/>
        <dbReference type="ChEBI" id="CHEBI:57783"/>
        <dbReference type="ChEBI" id="CHEBI:58349"/>
        <dbReference type="EC" id="1.1.1.94"/>
    </reaction>
    <physiologicalReaction direction="right-to-left" evidence="9">
        <dbReference type="Rhea" id="RHEA:11098"/>
    </physiologicalReaction>
</comment>
<feature type="binding site" evidence="13">
    <location>
        <position position="256"/>
    </location>
    <ligand>
        <name>NADPH</name>
        <dbReference type="ChEBI" id="CHEBI:57783"/>
    </ligand>
</feature>
<dbReference type="GO" id="GO:0051287">
    <property type="term" value="F:NAD binding"/>
    <property type="evidence" value="ECO:0007669"/>
    <property type="project" value="InterPro"/>
</dbReference>
<dbReference type="InterPro" id="IPR013328">
    <property type="entry name" value="6PGD_dom2"/>
</dbReference>
<dbReference type="EC" id="1.1.1.94" evidence="10 13"/>
<dbReference type="PANTHER" id="PTHR11728:SF1">
    <property type="entry name" value="GLYCEROL-3-PHOSPHATE DEHYDROGENASE [NAD(+)] 2, CHLOROPLASTIC"/>
    <property type="match status" value="1"/>
</dbReference>
<keyword evidence="7 13" id="KW-0594">Phospholipid biosynthesis</keyword>
<dbReference type="EMBL" id="JACIFH010000001">
    <property type="protein sequence ID" value="MBB4138916.1"/>
    <property type="molecule type" value="Genomic_DNA"/>
</dbReference>
<evidence type="ECO:0000256" key="16">
    <source>
        <dbReference type="PIRSR" id="PIRSR000114-3"/>
    </source>
</evidence>
<evidence type="ECO:0000256" key="18">
    <source>
        <dbReference type="SAM" id="MobiDB-lite"/>
    </source>
</evidence>
<dbReference type="PIRSF" id="PIRSF000114">
    <property type="entry name" value="Glycerol-3-P_dh"/>
    <property type="match status" value="1"/>
</dbReference>
<dbReference type="NCBIfam" id="NF000942">
    <property type="entry name" value="PRK00094.1-4"/>
    <property type="match status" value="1"/>
</dbReference>
<dbReference type="Pfam" id="PF07479">
    <property type="entry name" value="NAD_Gly3P_dh_C"/>
    <property type="match status" value="1"/>
</dbReference>
<evidence type="ECO:0000256" key="1">
    <source>
        <dbReference type="ARBA" id="ARBA00011009"/>
    </source>
</evidence>
<feature type="binding site" evidence="16">
    <location>
        <position position="256"/>
    </location>
    <ligand>
        <name>NAD(+)</name>
        <dbReference type="ChEBI" id="CHEBI:57540"/>
    </ligand>
</feature>
<comment type="catalytic activity">
    <reaction evidence="13">
        <text>sn-glycerol 3-phosphate + NAD(+) = dihydroxyacetone phosphate + NADH + H(+)</text>
        <dbReference type="Rhea" id="RHEA:11092"/>
        <dbReference type="ChEBI" id="CHEBI:15378"/>
        <dbReference type="ChEBI" id="CHEBI:57540"/>
        <dbReference type="ChEBI" id="CHEBI:57597"/>
        <dbReference type="ChEBI" id="CHEBI:57642"/>
        <dbReference type="ChEBI" id="CHEBI:57945"/>
        <dbReference type="EC" id="1.1.1.94"/>
    </reaction>
</comment>
<dbReference type="GO" id="GO:0005975">
    <property type="term" value="P:carbohydrate metabolic process"/>
    <property type="evidence" value="ECO:0007669"/>
    <property type="project" value="InterPro"/>
</dbReference>
<gene>
    <name evidence="13" type="primary">gpsA</name>
    <name evidence="21" type="ORF">BKA10_000710</name>
</gene>
<name>A0AA40VKZ2_9MICO</name>
<evidence type="ECO:0000313" key="21">
    <source>
        <dbReference type="EMBL" id="MBB4138916.1"/>
    </source>
</evidence>
<keyword evidence="8 13" id="KW-1208">Phospholipid metabolism</keyword>
<keyword evidence="2 13" id="KW-0444">Lipid biosynthesis</keyword>
<dbReference type="InterPro" id="IPR006168">
    <property type="entry name" value="G3P_DH_NAD-dep"/>
</dbReference>
<dbReference type="AlphaFoldDB" id="A0AA40VKZ2"/>
<feature type="binding site" evidence="13">
    <location>
        <position position="32"/>
    </location>
    <ligand>
        <name>NADPH</name>
        <dbReference type="ChEBI" id="CHEBI:57783"/>
    </ligand>
</feature>
<evidence type="ECO:0000313" key="22">
    <source>
        <dbReference type="Proteomes" id="UP000549113"/>
    </source>
</evidence>
<dbReference type="InterPro" id="IPR011128">
    <property type="entry name" value="G3P_DH_NAD-dep_N"/>
</dbReference>
<evidence type="ECO:0000256" key="2">
    <source>
        <dbReference type="ARBA" id="ARBA00022516"/>
    </source>
</evidence>
<sequence>MPRIAVVGAGSWGTTFGKVLADGGAHVTMWARRAELAQEIHEGKRNSEYLPGVNLPRTMTASHHLSEALEGATQVYLAISSQALRQNLKAVRPLVSSADVPIVSLMKGVEKRTGLRMSQVIEQELDCDPARIAVASGPNLALEIAREQPTAAVISSTSRETAEAVARRARNSYFRTFVNTDVIGTEFGGVLKNLIAVAIGIVDGVGYGENTKASIITRGLVEMTDFAVAQGAQPETLQGLAGLGDLIATCQSPLSRNNTAGRLLGQGYSFQDVVKQMNQTAEGLGSVAPILQLAREAGVQMPIVEQVKRVLDGTMNPRDIAPHLTTDDERPTGERTQNEHSDGGGALRRSLKRAFDQLRYGGGSASRD</sequence>
<evidence type="ECO:0000256" key="12">
    <source>
        <dbReference type="ARBA" id="ARBA00080511"/>
    </source>
</evidence>
<keyword evidence="5 13" id="KW-0520">NAD</keyword>
<dbReference type="NCBIfam" id="NF000940">
    <property type="entry name" value="PRK00094.1-2"/>
    <property type="match status" value="1"/>
</dbReference>
<dbReference type="GO" id="GO:0008654">
    <property type="term" value="P:phospholipid biosynthetic process"/>
    <property type="evidence" value="ECO:0007669"/>
    <property type="project" value="UniProtKB-KW"/>
</dbReference>
<dbReference type="RefSeq" id="WP_183498630.1">
    <property type="nucleotide sequence ID" value="NZ_BAABCO010000001.1"/>
</dbReference>
<evidence type="ECO:0000259" key="20">
    <source>
        <dbReference type="Pfam" id="PF07479"/>
    </source>
</evidence>
<comment type="caution">
    <text evidence="21">The sequence shown here is derived from an EMBL/GenBank/DDBJ whole genome shotgun (WGS) entry which is preliminary data.</text>
</comment>
<dbReference type="Proteomes" id="UP000549113">
    <property type="component" value="Unassembled WGS sequence"/>
</dbReference>
<evidence type="ECO:0000256" key="8">
    <source>
        <dbReference type="ARBA" id="ARBA00023264"/>
    </source>
</evidence>
<dbReference type="Pfam" id="PF01210">
    <property type="entry name" value="NAD_Gly3P_dh_N"/>
    <property type="match status" value="1"/>
</dbReference>
<feature type="binding site" evidence="13">
    <location>
        <position position="12"/>
    </location>
    <ligand>
        <name>NADPH</name>
        <dbReference type="ChEBI" id="CHEBI:57783"/>
    </ligand>
</feature>
<evidence type="ECO:0000256" key="10">
    <source>
        <dbReference type="ARBA" id="ARBA00066687"/>
    </source>
</evidence>